<dbReference type="PANTHER" id="PTHR43214:SF43">
    <property type="entry name" value="TWO-COMPONENT RESPONSE REGULATOR"/>
    <property type="match status" value="1"/>
</dbReference>
<evidence type="ECO:0000256" key="3">
    <source>
        <dbReference type="PROSITE-ProRule" id="PRU00169"/>
    </source>
</evidence>
<keyword evidence="7" id="KW-0378">Hydrolase</keyword>
<dbReference type="PROSITE" id="PS50043">
    <property type="entry name" value="HTH_LUXR_2"/>
    <property type="match status" value="1"/>
</dbReference>
<dbReference type="InterPro" id="IPR001789">
    <property type="entry name" value="Sig_transdc_resp-reg_receiver"/>
</dbReference>
<dbReference type="InterPro" id="IPR000792">
    <property type="entry name" value="Tscrpt_reg_LuxR_C"/>
</dbReference>
<organism evidence="7 8">
    <name type="scientific">Nocardia seriolae</name>
    <dbReference type="NCBI Taxonomy" id="37332"/>
    <lineage>
        <taxon>Bacteria</taxon>
        <taxon>Bacillati</taxon>
        <taxon>Actinomycetota</taxon>
        <taxon>Actinomycetes</taxon>
        <taxon>Mycobacteriales</taxon>
        <taxon>Nocardiaceae</taxon>
        <taxon>Nocardia</taxon>
    </lineage>
</organism>
<dbReference type="EMBL" id="CP017839">
    <property type="protein sequence ID" value="APA97760.1"/>
    <property type="molecule type" value="Genomic_DNA"/>
</dbReference>
<evidence type="ECO:0000313" key="7">
    <source>
        <dbReference type="EMBL" id="APA97760.1"/>
    </source>
</evidence>
<evidence type="ECO:0000256" key="4">
    <source>
        <dbReference type="SAM" id="MobiDB-lite"/>
    </source>
</evidence>
<feature type="region of interest" description="Disordered" evidence="4">
    <location>
        <begin position="132"/>
        <end position="157"/>
    </location>
</feature>
<dbReference type="AlphaFoldDB" id="A0ABC8AUH5"/>
<sequence length="241" mass="26919">MNSSPTPDLRRPPDRPVRVLLVDPDRRVRDAIGDSLSLDPGITIVGEADTLDRADHVLLDCDPDVVILEIHLPDGDGLDLCRRHARTDVRPWFLVVTYDPDPRTKTEAMRAGASGYIVKDLTALDLSSAVEATAARRPKADEHAHPAPRAPAPRHRREHELRASLTTVEMAILLLLAEGLTNNQIANRLYFTETTIRNYIARILRKLHLTDRDQAADYATHLRAEERASSNGDRTPNSESR</sequence>
<dbReference type="GO" id="GO:0003677">
    <property type="term" value="F:DNA binding"/>
    <property type="evidence" value="ECO:0007669"/>
    <property type="project" value="UniProtKB-KW"/>
</dbReference>
<evidence type="ECO:0000259" key="6">
    <source>
        <dbReference type="PROSITE" id="PS50110"/>
    </source>
</evidence>
<keyword evidence="1" id="KW-0597">Phosphoprotein</keyword>
<dbReference type="KEGG" id="nsr:NS506_03711"/>
<accession>A0ABC8AUH5</accession>
<dbReference type="CDD" id="cd17535">
    <property type="entry name" value="REC_NarL-like"/>
    <property type="match status" value="1"/>
</dbReference>
<feature type="domain" description="HTH luxR-type" evidence="5">
    <location>
        <begin position="158"/>
        <end position="223"/>
    </location>
</feature>
<dbReference type="Proteomes" id="UP000180166">
    <property type="component" value="Chromosome"/>
</dbReference>
<evidence type="ECO:0000259" key="5">
    <source>
        <dbReference type="PROSITE" id="PS50043"/>
    </source>
</evidence>
<dbReference type="Gene3D" id="3.40.50.2300">
    <property type="match status" value="1"/>
</dbReference>
<reference evidence="7 8" key="1">
    <citation type="submission" date="2016-10" db="EMBL/GenBank/DDBJ databases">
        <title>Genome sequence of Nocardia seriolae strain EM150506, isolated from Anguila japonica.</title>
        <authorList>
            <person name="Han H.-J."/>
        </authorList>
    </citation>
    <scope>NUCLEOTIDE SEQUENCE [LARGE SCALE GENOMIC DNA]</scope>
    <source>
        <strain evidence="7 8">EM150506</strain>
    </source>
</reference>
<dbReference type="InterPro" id="IPR016032">
    <property type="entry name" value="Sig_transdc_resp-reg_C-effctor"/>
</dbReference>
<dbReference type="Pfam" id="PF00072">
    <property type="entry name" value="Response_reg"/>
    <property type="match status" value="1"/>
</dbReference>
<name>A0ABC8AUH5_9NOCA</name>
<dbReference type="CDD" id="cd06170">
    <property type="entry name" value="LuxR_C_like"/>
    <property type="match status" value="1"/>
</dbReference>
<dbReference type="SUPFAM" id="SSF52172">
    <property type="entry name" value="CheY-like"/>
    <property type="match status" value="1"/>
</dbReference>
<proteinExistence type="predicted"/>
<dbReference type="SMART" id="SM00448">
    <property type="entry name" value="REC"/>
    <property type="match status" value="1"/>
</dbReference>
<comment type="caution">
    <text evidence="3">Lacks conserved residue(s) required for the propagation of feature annotation.</text>
</comment>
<dbReference type="InterPro" id="IPR058245">
    <property type="entry name" value="NreC/VraR/RcsB-like_REC"/>
</dbReference>
<evidence type="ECO:0000256" key="2">
    <source>
        <dbReference type="ARBA" id="ARBA00023125"/>
    </source>
</evidence>
<gene>
    <name evidence="7" type="ORF">NS506_03711</name>
</gene>
<dbReference type="PROSITE" id="PS50110">
    <property type="entry name" value="RESPONSE_REGULATORY"/>
    <property type="match status" value="1"/>
</dbReference>
<dbReference type="PROSITE" id="PS00622">
    <property type="entry name" value="HTH_LUXR_1"/>
    <property type="match status" value="1"/>
</dbReference>
<evidence type="ECO:0000256" key="1">
    <source>
        <dbReference type="ARBA" id="ARBA00022553"/>
    </source>
</evidence>
<evidence type="ECO:0000313" key="8">
    <source>
        <dbReference type="Proteomes" id="UP000180166"/>
    </source>
</evidence>
<protein>
    <submittedName>
        <fullName evidence="7">Protein-glutamate methylesterase</fullName>
        <ecNumber evidence="7">3.1.1.61</ecNumber>
    </submittedName>
</protein>
<dbReference type="EC" id="3.1.1.61" evidence="7"/>
<dbReference type="InterPro" id="IPR011006">
    <property type="entry name" value="CheY-like_superfamily"/>
</dbReference>
<dbReference type="GO" id="GO:0008984">
    <property type="term" value="F:protein-glutamate methylesterase activity"/>
    <property type="evidence" value="ECO:0007669"/>
    <property type="project" value="UniProtKB-EC"/>
</dbReference>
<dbReference type="Pfam" id="PF00196">
    <property type="entry name" value="GerE"/>
    <property type="match status" value="1"/>
</dbReference>
<feature type="domain" description="Response regulatory" evidence="6">
    <location>
        <begin position="18"/>
        <end position="134"/>
    </location>
</feature>
<dbReference type="InterPro" id="IPR039420">
    <property type="entry name" value="WalR-like"/>
</dbReference>
<dbReference type="SMART" id="SM00421">
    <property type="entry name" value="HTH_LUXR"/>
    <property type="match status" value="1"/>
</dbReference>
<keyword evidence="2" id="KW-0238">DNA-binding</keyword>
<dbReference type="PANTHER" id="PTHR43214">
    <property type="entry name" value="TWO-COMPONENT RESPONSE REGULATOR"/>
    <property type="match status" value="1"/>
</dbReference>
<dbReference type="PRINTS" id="PR00038">
    <property type="entry name" value="HTHLUXR"/>
</dbReference>
<dbReference type="SUPFAM" id="SSF46894">
    <property type="entry name" value="C-terminal effector domain of the bipartite response regulators"/>
    <property type="match status" value="1"/>
</dbReference>